<evidence type="ECO:0000313" key="1">
    <source>
        <dbReference type="EMBL" id="MFD1049130.1"/>
    </source>
</evidence>
<name>A0ABW3MI77_9PSEU</name>
<organism evidence="1 2">
    <name type="scientific">Kibdelosporangium lantanae</name>
    <dbReference type="NCBI Taxonomy" id="1497396"/>
    <lineage>
        <taxon>Bacteria</taxon>
        <taxon>Bacillati</taxon>
        <taxon>Actinomycetota</taxon>
        <taxon>Actinomycetes</taxon>
        <taxon>Pseudonocardiales</taxon>
        <taxon>Pseudonocardiaceae</taxon>
        <taxon>Kibdelosporangium</taxon>
    </lineage>
</organism>
<keyword evidence="2" id="KW-1185">Reference proteome</keyword>
<gene>
    <name evidence="1" type="ORF">ACFQ1S_28130</name>
</gene>
<evidence type="ECO:0000313" key="2">
    <source>
        <dbReference type="Proteomes" id="UP001597045"/>
    </source>
</evidence>
<sequence>MPYPPDGAEPEVDGVLGVELFELEDFDDELDDDSELVELVVFDGSLLVFGGGFCDDFELEVVVSWLGVEYSTGGGFGALVVWLLFTFEGPGGQDVQPWELVQDEPDVRYAGVAEVGGVVRVVRRGTLDAAVGELGQ</sequence>
<dbReference type="Proteomes" id="UP001597045">
    <property type="component" value="Unassembled WGS sequence"/>
</dbReference>
<reference evidence="2" key="1">
    <citation type="journal article" date="2019" name="Int. J. Syst. Evol. Microbiol.">
        <title>The Global Catalogue of Microorganisms (GCM) 10K type strain sequencing project: providing services to taxonomists for standard genome sequencing and annotation.</title>
        <authorList>
            <consortium name="The Broad Institute Genomics Platform"/>
            <consortium name="The Broad Institute Genome Sequencing Center for Infectious Disease"/>
            <person name="Wu L."/>
            <person name="Ma J."/>
        </authorList>
    </citation>
    <scope>NUCLEOTIDE SEQUENCE [LARGE SCALE GENOMIC DNA]</scope>
    <source>
        <strain evidence="2">JCM 31486</strain>
    </source>
</reference>
<dbReference type="EMBL" id="JBHTIS010001996">
    <property type="protein sequence ID" value="MFD1049130.1"/>
    <property type="molecule type" value="Genomic_DNA"/>
</dbReference>
<protein>
    <submittedName>
        <fullName evidence="1">Uncharacterized protein</fullName>
    </submittedName>
</protein>
<proteinExistence type="predicted"/>
<accession>A0ABW3MI77</accession>
<comment type="caution">
    <text evidence="1">The sequence shown here is derived from an EMBL/GenBank/DDBJ whole genome shotgun (WGS) entry which is preliminary data.</text>
</comment>